<evidence type="ECO:0000313" key="15">
    <source>
        <dbReference type="EMBL" id="GIG32495.1"/>
    </source>
</evidence>
<evidence type="ECO:0000256" key="4">
    <source>
        <dbReference type="ARBA" id="ARBA00012438"/>
    </source>
</evidence>
<feature type="transmembrane region" description="Helical" evidence="12">
    <location>
        <begin position="12"/>
        <end position="36"/>
    </location>
</feature>
<reference evidence="15 18" key="2">
    <citation type="submission" date="2021-01" db="EMBL/GenBank/DDBJ databases">
        <title>Whole genome shotgun sequence of Cellulomonas oligotrophica NBRC 109435.</title>
        <authorList>
            <person name="Komaki H."/>
            <person name="Tamura T."/>
        </authorList>
    </citation>
    <scope>NUCLEOTIDE SEQUENCE [LARGE SCALE GENOMIC DNA]</scope>
    <source>
        <strain evidence="15 18">NBRC 109435</strain>
    </source>
</reference>
<name>A0A7Y9FGS3_9CELL</name>
<dbReference type="Proteomes" id="UP000618382">
    <property type="component" value="Unassembled WGS sequence"/>
</dbReference>
<dbReference type="PANTHER" id="PTHR45436">
    <property type="entry name" value="SENSOR HISTIDINE KINASE YKOH"/>
    <property type="match status" value="1"/>
</dbReference>
<keyword evidence="5" id="KW-0597">Phosphoprotein</keyword>
<keyword evidence="11 12" id="KW-0472">Membrane</keyword>
<dbReference type="Pfam" id="PF02518">
    <property type="entry name" value="HATPase_c"/>
    <property type="match status" value="1"/>
</dbReference>
<evidence type="ECO:0000259" key="13">
    <source>
        <dbReference type="PROSITE" id="PS50109"/>
    </source>
</evidence>
<keyword evidence="18" id="KW-1185">Reference proteome</keyword>
<evidence type="ECO:0000256" key="2">
    <source>
        <dbReference type="ARBA" id="ARBA00001968"/>
    </source>
</evidence>
<dbReference type="GO" id="GO:0005886">
    <property type="term" value="C:plasma membrane"/>
    <property type="evidence" value="ECO:0007669"/>
    <property type="project" value="UniProtKB-SubCell"/>
</dbReference>
<dbReference type="PROSITE" id="PS50109">
    <property type="entry name" value="HIS_KIN"/>
    <property type="match status" value="1"/>
</dbReference>
<dbReference type="Pfam" id="PF00512">
    <property type="entry name" value="HisKA"/>
    <property type="match status" value="1"/>
</dbReference>
<keyword evidence="7 12" id="KW-0812">Transmembrane</keyword>
<feature type="transmembrane region" description="Helical" evidence="12">
    <location>
        <begin position="159"/>
        <end position="183"/>
    </location>
</feature>
<keyword evidence="10" id="KW-0902">Two-component regulatory system</keyword>
<dbReference type="InterPro" id="IPR004358">
    <property type="entry name" value="Sig_transdc_His_kin-like_C"/>
</dbReference>
<dbReference type="PANTHER" id="PTHR45436:SF5">
    <property type="entry name" value="SENSOR HISTIDINE KINASE TRCS"/>
    <property type="match status" value="1"/>
</dbReference>
<dbReference type="EC" id="2.7.13.3" evidence="4"/>
<keyword evidence="8 16" id="KW-0418">Kinase</keyword>
<dbReference type="Gene3D" id="6.10.340.10">
    <property type="match status" value="1"/>
</dbReference>
<dbReference type="SMART" id="SM00304">
    <property type="entry name" value="HAMP"/>
    <property type="match status" value="1"/>
</dbReference>
<dbReference type="CDD" id="cd00075">
    <property type="entry name" value="HATPase"/>
    <property type="match status" value="1"/>
</dbReference>
<evidence type="ECO:0000256" key="10">
    <source>
        <dbReference type="ARBA" id="ARBA00023012"/>
    </source>
</evidence>
<dbReference type="SMART" id="SM00388">
    <property type="entry name" value="HisKA"/>
    <property type="match status" value="1"/>
</dbReference>
<evidence type="ECO:0000256" key="12">
    <source>
        <dbReference type="SAM" id="Phobius"/>
    </source>
</evidence>
<comment type="cofactor">
    <cofactor evidence="2">
        <name>a divalent metal cation</name>
        <dbReference type="ChEBI" id="CHEBI:60240"/>
    </cofactor>
</comment>
<comment type="catalytic activity">
    <reaction evidence="1">
        <text>ATP + protein L-histidine = ADP + protein N-phospho-L-histidine.</text>
        <dbReference type="EC" id="2.7.13.3"/>
    </reaction>
</comment>
<dbReference type="EMBL" id="BONN01000004">
    <property type="protein sequence ID" value="GIG32495.1"/>
    <property type="molecule type" value="Genomic_DNA"/>
</dbReference>
<evidence type="ECO:0000256" key="11">
    <source>
        <dbReference type="ARBA" id="ARBA00023136"/>
    </source>
</evidence>
<feature type="domain" description="Histidine kinase" evidence="13">
    <location>
        <begin position="246"/>
        <end position="457"/>
    </location>
</feature>
<dbReference type="Proteomes" id="UP000577956">
    <property type="component" value="Unassembled WGS sequence"/>
</dbReference>
<comment type="subcellular location">
    <subcellularLocation>
        <location evidence="3">Cell membrane</location>
    </subcellularLocation>
</comment>
<evidence type="ECO:0000313" key="18">
    <source>
        <dbReference type="Proteomes" id="UP000618382"/>
    </source>
</evidence>
<dbReference type="EMBL" id="JACCBK010000001">
    <property type="protein sequence ID" value="NYD86617.1"/>
    <property type="molecule type" value="Genomic_DNA"/>
</dbReference>
<proteinExistence type="predicted"/>
<dbReference type="CDD" id="cd06225">
    <property type="entry name" value="HAMP"/>
    <property type="match status" value="1"/>
</dbReference>
<organism evidence="16 17">
    <name type="scientific">Cellulomonas oligotrophica</name>
    <dbReference type="NCBI Taxonomy" id="931536"/>
    <lineage>
        <taxon>Bacteria</taxon>
        <taxon>Bacillati</taxon>
        <taxon>Actinomycetota</taxon>
        <taxon>Actinomycetes</taxon>
        <taxon>Micrococcales</taxon>
        <taxon>Cellulomonadaceae</taxon>
        <taxon>Cellulomonas</taxon>
    </lineage>
</organism>
<evidence type="ECO:0000256" key="3">
    <source>
        <dbReference type="ARBA" id="ARBA00004236"/>
    </source>
</evidence>
<accession>A0A7Y9FGS3</accession>
<gene>
    <name evidence="16" type="ORF">BKA21_002166</name>
    <name evidence="15" type="ORF">Col01nite_16540</name>
</gene>
<dbReference type="Gene3D" id="3.30.565.10">
    <property type="entry name" value="Histidine kinase-like ATPase, C-terminal domain"/>
    <property type="match status" value="1"/>
</dbReference>
<dbReference type="SUPFAM" id="SSF47384">
    <property type="entry name" value="Homodimeric domain of signal transducing histidine kinase"/>
    <property type="match status" value="1"/>
</dbReference>
<dbReference type="GO" id="GO:0000155">
    <property type="term" value="F:phosphorelay sensor kinase activity"/>
    <property type="evidence" value="ECO:0007669"/>
    <property type="project" value="InterPro"/>
</dbReference>
<dbReference type="InterPro" id="IPR003660">
    <property type="entry name" value="HAMP_dom"/>
</dbReference>
<dbReference type="Gene3D" id="1.10.287.130">
    <property type="match status" value="1"/>
</dbReference>
<evidence type="ECO:0000256" key="5">
    <source>
        <dbReference type="ARBA" id="ARBA00022553"/>
    </source>
</evidence>
<evidence type="ECO:0000313" key="16">
    <source>
        <dbReference type="EMBL" id="NYD86617.1"/>
    </source>
</evidence>
<dbReference type="PRINTS" id="PR00344">
    <property type="entry name" value="BCTRLSENSOR"/>
</dbReference>
<dbReference type="FunFam" id="1.10.287.130:FF:000001">
    <property type="entry name" value="Two-component sensor histidine kinase"/>
    <property type="match status" value="1"/>
</dbReference>
<evidence type="ECO:0000259" key="14">
    <source>
        <dbReference type="PROSITE" id="PS50885"/>
    </source>
</evidence>
<dbReference type="SUPFAM" id="SSF55874">
    <property type="entry name" value="ATPase domain of HSP90 chaperone/DNA topoisomerase II/histidine kinase"/>
    <property type="match status" value="1"/>
</dbReference>
<dbReference type="InterPro" id="IPR003661">
    <property type="entry name" value="HisK_dim/P_dom"/>
</dbReference>
<dbReference type="InterPro" id="IPR050428">
    <property type="entry name" value="TCS_sensor_his_kinase"/>
</dbReference>
<dbReference type="Pfam" id="PF00672">
    <property type="entry name" value="HAMP"/>
    <property type="match status" value="1"/>
</dbReference>
<dbReference type="SMART" id="SM00387">
    <property type="entry name" value="HATPase_c"/>
    <property type="match status" value="1"/>
</dbReference>
<dbReference type="InterPro" id="IPR036890">
    <property type="entry name" value="HATPase_C_sf"/>
</dbReference>
<evidence type="ECO:0000256" key="8">
    <source>
        <dbReference type="ARBA" id="ARBA00022777"/>
    </source>
</evidence>
<protein>
    <recommendedName>
        <fullName evidence="4">histidine kinase</fullName>
        <ecNumber evidence="4">2.7.13.3</ecNumber>
    </recommendedName>
</protein>
<dbReference type="PROSITE" id="PS50885">
    <property type="entry name" value="HAMP"/>
    <property type="match status" value="1"/>
</dbReference>
<evidence type="ECO:0000256" key="6">
    <source>
        <dbReference type="ARBA" id="ARBA00022679"/>
    </source>
</evidence>
<dbReference type="AlphaFoldDB" id="A0A7Y9FGS3"/>
<keyword evidence="9 12" id="KW-1133">Transmembrane helix</keyword>
<dbReference type="InterPro" id="IPR003594">
    <property type="entry name" value="HATPase_dom"/>
</dbReference>
<evidence type="ECO:0000256" key="7">
    <source>
        <dbReference type="ARBA" id="ARBA00022692"/>
    </source>
</evidence>
<comment type="caution">
    <text evidence="16">The sequence shown here is derived from an EMBL/GenBank/DDBJ whole genome shotgun (WGS) entry which is preliminary data.</text>
</comment>
<dbReference type="RefSeq" id="WP_140458211.1">
    <property type="nucleotide sequence ID" value="NZ_BAABFI010000001.1"/>
</dbReference>
<sequence length="458" mass="47120">MGSIRRRLTVGMVAAMAVVVLAFAGATTLIVSHVLADRSRDNLAATAERTRGALAAVDGITLDDDDLRGLVGGQTGLRGVVVVGSGGTVLASSQVDPADADALAAVDAAEPVAAAGHYLAVGIPTADLDLTLERDGTATQVVHVVLTVDTTEQEAIVDAFVTLVAVGAVVSIAVVVASAVVIVGRGLQPLRTMADRADAVAAGDRTRRLPVQDRDDPAIARLARTVNSAFDAQQDAEHRVRAFVADASHELRSPLTAATGWVELEQQGALDDPARREHAMQRVATQLARMGTLVDELATLARTDAGTPLAAEPVDLGALAAEVVEDARVVDPDRRIRLVAAPAPVLGDPTRLAQVLRNLVANATTHTPPDAAVTVTVTPGATRHQVTVADTGPGIPPAHLPHLFERFWRADPARGPGGSGLGLAIVQSLVEAHGGTVAVTSTPGTGTTFTLTLPARTP</sequence>
<feature type="domain" description="HAMP" evidence="14">
    <location>
        <begin position="184"/>
        <end position="238"/>
    </location>
</feature>
<dbReference type="FunFam" id="3.30.565.10:FF:000006">
    <property type="entry name" value="Sensor histidine kinase WalK"/>
    <property type="match status" value="1"/>
</dbReference>
<dbReference type="InterPro" id="IPR036097">
    <property type="entry name" value="HisK_dim/P_sf"/>
</dbReference>
<evidence type="ECO:0000256" key="9">
    <source>
        <dbReference type="ARBA" id="ARBA00022989"/>
    </source>
</evidence>
<dbReference type="CDD" id="cd00082">
    <property type="entry name" value="HisKA"/>
    <property type="match status" value="1"/>
</dbReference>
<keyword evidence="6 16" id="KW-0808">Transferase</keyword>
<dbReference type="GO" id="GO:0005509">
    <property type="term" value="F:calcium ion binding"/>
    <property type="evidence" value="ECO:0007669"/>
    <property type="project" value="UniProtKB-ARBA"/>
</dbReference>
<reference evidence="16 17" key="1">
    <citation type="submission" date="2020-07" db="EMBL/GenBank/DDBJ databases">
        <title>Sequencing the genomes of 1000 actinobacteria strains.</title>
        <authorList>
            <person name="Klenk H.-P."/>
        </authorList>
    </citation>
    <scope>NUCLEOTIDE SEQUENCE [LARGE SCALE GENOMIC DNA]</scope>
    <source>
        <strain evidence="16 17">DSM 24482</strain>
    </source>
</reference>
<evidence type="ECO:0000313" key="17">
    <source>
        <dbReference type="Proteomes" id="UP000577956"/>
    </source>
</evidence>
<dbReference type="InterPro" id="IPR005467">
    <property type="entry name" value="His_kinase_dom"/>
</dbReference>
<evidence type="ECO:0000256" key="1">
    <source>
        <dbReference type="ARBA" id="ARBA00000085"/>
    </source>
</evidence>